<accession>A0A6A5V8Q2</accession>
<reference evidence="2" key="1">
    <citation type="journal article" date="2020" name="Stud. Mycol.">
        <title>101 Dothideomycetes genomes: a test case for predicting lifestyles and emergence of pathogens.</title>
        <authorList>
            <person name="Haridas S."/>
            <person name="Albert R."/>
            <person name="Binder M."/>
            <person name="Bloem J."/>
            <person name="Labutti K."/>
            <person name="Salamov A."/>
            <person name="Andreopoulos B."/>
            <person name="Baker S."/>
            <person name="Barry K."/>
            <person name="Bills G."/>
            <person name="Bluhm B."/>
            <person name="Cannon C."/>
            <person name="Castanera R."/>
            <person name="Culley D."/>
            <person name="Daum C."/>
            <person name="Ezra D."/>
            <person name="Gonzalez J."/>
            <person name="Henrissat B."/>
            <person name="Kuo A."/>
            <person name="Liang C."/>
            <person name="Lipzen A."/>
            <person name="Lutzoni F."/>
            <person name="Magnuson J."/>
            <person name="Mondo S."/>
            <person name="Nolan M."/>
            <person name="Ohm R."/>
            <person name="Pangilinan J."/>
            <person name="Park H.-J."/>
            <person name="Ramirez L."/>
            <person name="Alfaro M."/>
            <person name="Sun H."/>
            <person name="Tritt A."/>
            <person name="Yoshinaga Y."/>
            <person name="Zwiers L.-H."/>
            <person name="Turgeon B."/>
            <person name="Goodwin S."/>
            <person name="Spatafora J."/>
            <person name="Crous P."/>
            <person name="Grigoriev I."/>
        </authorList>
    </citation>
    <scope>NUCLEOTIDE SEQUENCE</scope>
    <source>
        <strain evidence="2">CBS 107.79</strain>
    </source>
</reference>
<gene>
    <name evidence="2" type="ORF">BU23DRAFT_554130</name>
</gene>
<evidence type="ECO:0000256" key="1">
    <source>
        <dbReference type="SAM" id="MobiDB-lite"/>
    </source>
</evidence>
<dbReference type="Proteomes" id="UP000800036">
    <property type="component" value="Unassembled WGS sequence"/>
</dbReference>
<feature type="compositionally biased region" description="Polar residues" evidence="1">
    <location>
        <begin position="41"/>
        <end position="55"/>
    </location>
</feature>
<feature type="region of interest" description="Disordered" evidence="1">
    <location>
        <begin position="1"/>
        <end position="74"/>
    </location>
</feature>
<evidence type="ECO:0000313" key="2">
    <source>
        <dbReference type="EMBL" id="KAF1973504.1"/>
    </source>
</evidence>
<feature type="compositionally biased region" description="Low complexity" evidence="1">
    <location>
        <begin position="94"/>
        <end position="104"/>
    </location>
</feature>
<name>A0A6A5V8Q2_9PLEO</name>
<feature type="region of interest" description="Disordered" evidence="1">
    <location>
        <begin position="260"/>
        <end position="281"/>
    </location>
</feature>
<dbReference type="AlphaFoldDB" id="A0A6A5V8Q2"/>
<protein>
    <submittedName>
        <fullName evidence="2">Uncharacterized protein</fullName>
    </submittedName>
</protein>
<evidence type="ECO:0000313" key="3">
    <source>
        <dbReference type="Proteomes" id="UP000800036"/>
    </source>
</evidence>
<dbReference type="EMBL" id="ML976680">
    <property type="protein sequence ID" value="KAF1973504.1"/>
    <property type="molecule type" value="Genomic_DNA"/>
</dbReference>
<feature type="compositionally biased region" description="Low complexity" evidence="1">
    <location>
        <begin position="56"/>
        <end position="67"/>
    </location>
</feature>
<sequence length="281" mass="30501">MSQINRPFRGFSGTFARPELPLEHPEIELGIPDEVAPAPTRRSSSGNTTPSKSQLSSKPVPAPSSSKLQTPSQAKKHLFTGIAHIFSHHPHHPTTPADATASSARPKLSRHAHFSSTTRLKQAVKDGLHHSAKVAPPPPCECKNQSDVVITYAKNFSDKERAMICAEIEQLYMATYTKAERRQFYRDAKRRESGAGKQERGDDDASCIQRVESEGEDCAVQVQSRRSNDVDERSCELPSSLASSLTTGGQGSVFTARSVGSSAASSICEQDAGCEDKPRES</sequence>
<keyword evidence="3" id="KW-1185">Reference proteome</keyword>
<feature type="region of interest" description="Disordered" evidence="1">
    <location>
        <begin position="87"/>
        <end position="121"/>
    </location>
</feature>
<proteinExistence type="predicted"/>
<organism evidence="2 3">
    <name type="scientific">Bimuria novae-zelandiae CBS 107.79</name>
    <dbReference type="NCBI Taxonomy" id="1447943"/>
    <lineage>
        <taxon>Eukaryota</taxon>
        <taxon>Fungi</taxon>
        <taxon>Dikarya</taxon>
        <taxon>Ascomycota</taxon>
        <taxon>Pezizomycotina</taxon>
        <taxon>Dothideomycetes</taxon>
        <taxon>Pleosporomycetidae</taxon>
        <taxon>Pleosporales</taxon>
        <taxon>Massarineae</taxon>
        <taxon>Didymosphaeriaceae</taxon>
        <taxon>Bimuria</taxon>
    </lineage>
</organism>